<proteinExistence type="predicted"/>
<evidence type="ECO:0000313" key="2">
    <source>
        <dbReference type="Proteomes" id="UP000016543"/>
    </source>
</evidence>
<organism evidence="1 2">
    <name type="scientific">Idiomarina baltica OS145</name>
    <dbReference type="NCBI Taxonomy" id="314276"/>
    <lineage>
        <taxon>Bacteria</taxon>
        <taxon>Pseudomonadati</taxon>
        <taxon>Pseudomonadota</taxon>
        <taxon>Gammaproteobacteria</taxon>
        <taxon>Alteromonadales</taxon>
        <taxon>Idiomarinaceae</taxon>
        <taxon>Idiomarina</taxon>
    </lineage>
</organism>
<evidence type="ECO:0000313" key="1">
    <source>
        <dbReference type="EMBL" id="EAQ33317.1"/>
    </source>
</evidence>
<dbReference type="Proteomes" id="UP000016543">
    <property type="component" value="Unassembled WGS sequence"/>
</dbReference>
<gene>
    <name evidence="1" type="ORF">OS145_03075</name>
</gene>
<accession>A0ABM9WQT9</accession>
<name>A0ABM9WQT9_9GAMM</name>
<reference evidence="1 2" key="1">
    <citation type="submission" date="2006-01" db="EMBL/GenBank/DDBJ databases">
        <authorList>
            <person name="Brettar I."/>
            <person name="Hofle M."/>
            <person name="Ferriera S."/>
            <person name="Johnson J."/>
            <person name="Kravitz S."/>
            <person name="Halpern A."/>
            <person name="Remington K."/>
            <person name="Beeson K."/>
            <person name="Tran B."/>
            <person name="Rogers Y.-H."/>
            <person name="Friedman R."/>
            <person name="Venter J.C."/>
        </authorList>
    </citation>
    <scope>NUCLEOTIDE SEQUENCE [LARGE SCALE GENOMIC DNA]</scope>
    <source>
        <strain evidence="1 2">OS145</strain>
    </source>
</reference>
<dbReference type="NCBIfam" id="NF047593">
    <property type="entry name" value="IS66_ISAeme5_TnpA"/>
    <property type="match status" value="1"/>
</dbReference>
<comment type="caution">
    <text evidence="1">The sequence shown here is derived from an EMBL/GenBank/DDBJ whole genome shotgun (WGS) entry which is preliminary data.</text>
</comment>
<dbReference type="EMBL" id="AAMX01000001">
    <property type="protein sequence ID" value="EAQ33317.1"/>
    <property type="molecule type" value="Genomic_DNA"/>
</dbReference>
<keyword evidence="2" id="KW-1185">Reference proteome</keyword>
<evidence type="ECO:0008006" key="3">
    <source>
        <dbReference type="Google" id="ProtNLM"/>
    </source>
</evidence>
<protein>
    <recommendedName>
        <fullName evidence="3">Transposase</fullName>
    </recommendedName>
</protein>
<dbReference type="RefSeq" id="WP_006954083.1">
    <property type="nucleotide sequence ID" value="NZ_AAMX01000001.1"/>
</dbReference>
<sequence length="99" mass="11067">MSRAYRSKAQWQALIDEFEQSGLSRKAFCEARGINPDYFSQRRRQLQQETESTGFARVATESSPASTAAMQVRVGDAQLVLPMSVSPRWVAELVKALSV</sequence>